<evidence type="ECO:0000256" key="3">
    <source>
        <dbReference type="PROSITE-ProRule" id="PRU00284"/>
    </source>
</evidence>
<gene>
    <name evidence="8" type="ORF">Q4481_06250</name>
</gene>
<dbReference type="PRINTS" id="PR00260">
    <property type="entry name" value="CHEMTRNSDUCR"/>
</dbReference>
<dbReference type="CDD" id="cd06225">
    <property type="entry name" value="HAMP"/>
    <property type="match status" value="1"/>
</dbReference>
<reference evidence="8" key="2">
    <citation type="submission" date="2023-07" db="EMBL/GenBank/DDBJ databases">
        <authorList>
            <person name="Shen H."/>
        </authorList>
    </citation>
    <scope>NUCLEOTIDE SEQUENCE</scope>
    <source>
        <strain evidence="8">TNR-22</strain>
    </source>
</reference>
<keyword evidence="1" id="KW-0145">Chemotaxis</keyword>
<reference evidence="8" key="1">
    <citation type="journal article" date="2015" name="Int. J. Syst. Evol. Microbiol.">
        <title>Rhizobium alvei sp. nov., isolated from a freshwater river.</title>
        <authorList>
            <person name="Sheu S.Y."/>
            <person name="Huang H.W."/>
            <person name="Young C.C."/>
            <person name="Chen W.M."/>
        </authorList>
    </citation>
    <scope>NUCLEOTIDE SEQUENCE</scope>
    <source>
        <strain evidence="8">TNR-22</strain>
    </source>
</reference>
<protein>
    <submittedName>
        <fullName evidence="8">Methyl-accepting chemotaxis protein</fullName>
    </submittedName>
</protein>
<accession>A0ABT8YJT2</accession>
<evidence type="ECO:0000256" key="1">
    <source>
        <dbReference type="ARBA" id="ARBA00022500"/>
    </source>
</evidence>
<sequence>MRISGKIYSLVAVLCGSALLIGVTGLYAVNEYSKKLDAYELAADRAYLGERLNRYVTAVVMEARGVYASASTEKAKKFTDGILENLGEMDKVLATWKPLVPETQKSAFDALFARSQEFKTFRSETARLGAEVDPKAANEQGNNEANRANRKAFQKEIDAVVKTDLEALQNVRAEVAAFKSFIFTFMIAMAGLVTAVGAALGVFIARVHLSRPIAHITDTIREVADGNFDVQVPYIDGKDEIAEMAAAVGVFKENGKAVERMNQQEKAQRARADELQRSLSVVVGSAASGDFTRRINRDFGDGDLNRFANDVDQLLTNVDNGISAMRTAMRHLAEGELTHSMSGRYEGAFAELQTNVNSTLSSLKGTVFDILGSSDSINGNIGELGSSTTDLSRRTEQQAAALEETSAALQEITNVVREATTKAQEAARMVNEATDNARNAGQVVGDAIHAMERIEQASREISQIINVIDEIAFQTNLLALNAGVEAARAGEAGKGFAVVAQEVRELAQRSANAAKDIKALITKSGNEVQTGVKLVRETGEALSEIEGRVLGINGHIHAIADSARDQATSLGEINQAINQIDNATQQNAAMVEETSAATMKLSEEATRLVELISRFQVEEKQGQSGRRAA</sequence>
<dbReference type="PANTHER" id="PTHR43531">
    <property type="entry name" value="PROTEIN ICFG"/>
    <property type="match status" value="1"/>
</dbReference>
<comment type="similarity">
    <text evidence="2">Belongs to the methyl-accepting chemotaxis (MCP) protein family.</text>
</comment>
<dbReference type="Gene3D" id="1.10.287.950">
    <property type="entry name" value="Methyl-accepting chemotaxis protein"/>
    <property type="match status" value="1"/>
</dbReference>
<keyword evidence="9" id="KW-1185">Reference proteome</keyword>
<dbReference type="CDD" id="cd11386">
    <property type="entry name" value="MCP_signal"/>
    <property type="match status" value="1"/>
</dbReference>
<dbReference type="InterPro" id="IPR051310">
    <property type="entry name" value="MCP_chemotaxis"/>
</dbReference>
<keyword evidence="4" id="KW-0175">Coiled coil</keyword>
<dbReference type="PROSITE" id="PS50885">
    <property type="entry name" value="HAMP"/>
    <property type="match status" value="2"/>
</dbReference>
<feature type="transmembrane region" description="Helical" evidence="5">
    <location>
        <begin position="181"/>
        <end position="205"/>
    </location>
</feature>
<evidence type="ECO:0000256" key="2">
    <source>
        <dbReference type="ARBA" id="ARBA00029447"/>
    </source>
</evidence>
<dbReference type="SMART" id="SM00283">
    <property type="entry name" value="MA"/>
    <property type="match status" value="1"/>
</dbReference>
<dbReference type="SMART" id="SM00304">
    <property type="entry name" value="HAMP"/>
    <property type="match status" value="2"/>
</dbReference>
<name>A0ABT8YJT2_9HYPH</name>
<comment type="caution">
    <text evidence="8">The sequence shown here is derived from an EMBL/GenBank/DDBJ whole genome shotgun (WGS) entry which is preliminary data.</text>
</comment>
<evidence type="ECO:0000313" key="8">
    <source>
        <dbReference type="EMBL" id="MDO6963549.1"/>
    </source>
</evidence>
<organism evidence="8 9">
    <name type="scientific">Rhizobium alvei</name>
    <dbReference type="NCBI Taxonomy" id="1132659"/>
    <lineage>
        <taxon>Bacteria</taxon>
        <taxon>Pseudomonadati</taxon>
        <taxon>Pseudomonadota</taxon>
        <taxon>Alphaproteobacteria</taxon>
        <taxon>Hyphomicrobiales</taxon>
        <taxon>Rhizobiaceae</taxon>
        <taxon>Rhizobium/Agrobacterium group</taxon>
        <taxon>Rhizobium</taxon>
    </lineage>
</organism>
<dbReference type="SUPFAM" id="SSF58104">
    <property type="entry name" value="Methyl-accepting chemotaxis protein (MCP) signaling domain"/>
    <property type="match status" value="1"/>
</dbReference>
<proteinExistence type="inferred from homology"/>
<feature type="domain" description="HAMP" evidence="7">
    <location>
        <begin position="207"/>
        <end position="260"/>
    </location>
</feature>
<dbReference type="EMBL" id="JAUOZU010000005">
    <property type="protein sequence ID" value="MDO6963549.1"/>
    <property type="molecule type" value="Genomic_DNA"/>
</dbReference>
<evidence type="ECO:0000256" key="5">
    <source>
        <dbReference type="SAM" id="Phobius"/>
    </source>
</evidence>
<evidence type="ECO:0000259" key="6">
    <source>
        <dbReference type="PROSITE" id="PS50111"/>
    </source>
</evidence>
<dbReference type="Proteomes" id="UP001174932">
    <property type="component" value="Unassembled WGS sequence"/>
</dbReference>
<dbReference type="RefSeq" id="WP_304375454.1">
    <property type="nucleotide sequence ID" value="NZ_JAUOZU010000005.1"/>
</dbReference>
<feature type="coiled-coil region" evidence="4">
    <location>
        <begin position="392"/>
        <end position="436"/>
    </location>
</feature>
<dbReference type="InterPro" id="IPR004090">
    <property type="entry name" value="Chemotax_Me-accpt_rcpt"/>
</dbReference>
<dbReference type="InterPro" id="IPR003660">
    <property type="entry name" value="HAMP_dom"/>
</dbReference>
<dbReference type="Gene3D" id="6.10.340.10">
    <property type="match status" value="1"/>
</dbReference>
<dbReference type="PANTHER" id="PTHR43531:SF11">
    <property type="entry name" value="METHYL-ACCEPTING CHEMOTAXIS PROTEIN 3"/>
    <property type="match status" value="1"/>
</dbReference>
<dbReference type="InterPro" id="IPR004089">
    <property type="entry name" value="MCPsignal_dom"/>
</dbReference>
<keyword evidence="5" id="KW-1133">Transmembrane helix</keyword>
<dbReference type="Pfam" id="PF18947">
    <property type="entry name" value="HAMP_2"/>
    <property type="match status" value="1"/>
</dbReference>
<feature type="domain" description="Methyl-accepting transducer" evidence="6">
    <location>
        <begin position="373"/>
        <end position="602"/>
    </location>
</feature>
<keyword evidence="3" id="KW-0807">Transducer</keyword>
<dbReference type="SUPFAM" id="SSF158472">
    <property type="entry name" value="HAMP domain-like"/>
    <property type="match status" value="1"/>
</dbReference>
<dbReference type="Pfam" id="PF00672">
    <property type="entry name" value="HAMP"/>
    <property type="match status" value="1"/>
</dbReference>
<evidence type="ECO:0000313" key="9">
    <source>
        <dbReference type="Proteomes" id="UP001174932"/>
    </source>
</evidence>
<feature type="domain" description="HAMP" evidence="7">
    <location>
        <begin position="316"/>
        <end position="368"/>
    </location>
</feature>
<dbReference type="Pfam" id="PF00015">
    <property type="entry name" value="MCPsignal"/>
    <property type="match status" value="1"/>
</dbReference>
<dbReference type="PROSITE" id="PS50111">
    <property type="entry name" value="CHEMOTAXIS_TRANSDUC_2"/>
    <property type="match status" value="1"/>
</dbReference>
<evidence type="ECO:0000256" key="4">
    <source>
        <dbReference type="SAM" id="Coils"/>
    </source>
</evidence>
<keyword evidence="5" id="KW-0812">Transmembrane</keyword>
<evidence type="ECO:0000259" key="7">
    <source>
        <dbReference type="PROSITE" id="PS50885"/>
    </source>
</evidence>
<keyword evidence="5" id="KW-0472">Membrane</keyword>